<keyword evidence="1" id="KW-0732">Signal</keyword>
<accession>A0A0B6TIZ4</accession>
<dbReference type="STRING" id="1224162.B840_01225"/>
<dbReference type="RefSeq" id="WP_042620610.1">
    <property type="nucleotide sequence ID" value="NZ_CP007790.1"/>
</dbReference>
<dbReference type="Proteomes" id="UP000031928">
    <property type="component" value="Chromosome"/>
</dbReference>
<evidence type="ECO:0000256" key="1">
    <source>
        <dbReference type="SAM" id="SignalP"/>
    </source>
</evidence>
<dbReference type="OrthoDB" id="4419140at2"/>
<organism evidence="2 3">
    <name type="scientific">Corynebacterium marinum DSM 44953</name>
    <dbReference type="NCBI Taxonomy" id="1224162"/>
    <lineage>
        <taxon>Bacteria</taxon>
        <taxon>Bacillati</taxon>
        <taxon>Actinomycetota</taxon>
        <taxon>Actinomycetes</taxon>
        <taxon>Mycobacteriales</taxon>
        <taxon>Corynebacteriaceae</taxon>
        <taxon>Corynebacterium</taxon>
    </lineage>
</organism>
<dbReference type="AlphaFoldDB" id="A0A0B6TIZ4"/>
<dbReference type="NCBIfam" id="TIGR03816">
    <property type="entry name" value="tadE_like_DECH"/>
    <property type="match status" value="1"/>
</dbReference>
<name>A0A0B6TIZ4_9CORY</name>
<feature type="signal peptide" evidence="1">
    <location>
        <begin position="1"/>
        <end position="25"/>
    </location>
</feature>
<feature type="chain" id="PRO_5002124864" evidence="1">
    <location>
        <begin position="26"/>
        <end position="97"/>
    </location>
</feature>
<reference evidence="2 3" key="1">
    <citation type="submission" date="2014-05" db="EMBL/GenBank/DDBJ databases">
        <title>Complete genome sequence of Corynebacterium marinum DSM 44953.</title>
        <authorList>
            <person name="Schaffert L."/>
            <person name="Albersmeier A."/>
            <person name="Kalinowski J."/>
            <person name="Ruckert C."/>
        </authorList>
    </citation>
    <scope>NUCLEOTIDE SEQUENCE [LARGE SCALE GENOMIC DNA]</scope>
    <source>
        <strain evidence="2 3">DSM 44953</strain>
    </source>
</reference>
<protein>
    <submittedName>
        <fullName evidence="2">Putative secreted protein</fullName>
    </submittedName>
</protein>
<evidence type="ECO:0000313" key="2">
    <source>
        <dbReference type="EMBL" id="AJK67878.1"/>
    </source>
</evidence>
<dbReference type="HOGENOM" id="CLU_104210_4_0_11"/>
<sequence>MPTIAAAGFSAALISLSLVVVGAAAQVSAHHQARVAADVAAVAAAAAHSRGEDGCAVARQVAGRNGASMSGCGVSGADVTVTVAVRGREVTSTAGPV</sequence>
<dbReference type="InterPro" id="IPR021202">
    <property type="entry name" value="Rv3654c-like"/>
</dbReference>
<proteinExistence type="predicted"/>
<dbReference type="EMBL" id="CP007790">
    <property type="protein sequence ID" value="AJK67878.1"/>
    <property type="molecule type" value="Genomic_DNA"/>
</dbReference>
<evidence type="ECO:0000313" key="3">
    <source>
        <dbReference type="Proteomes" id="UP000031928"/>
    </source>
</evidence>
<keyword evidence="3" id="KW-1185">Reference proteome</keyword>
<dbReference type="KEGG" id="cmq:B840_01225"/>
<gene>
    <name evidence="2" type="ORF">B840_01225</name>
</gene>